<keyword evidence="6" id="KW-1185">Reference proteome</keyword>
<evidence type="ECO:0000256" key="2">
    <source>
        <dbReference type="SAM" id="MobiDB-lite"/>
    </source>
</evidence>
<reference evidence="3" key="1">
    <citation type="submission" date="2022-10" db="EMBL/GenBank/DDBJ databases">
        <authorList>
            <person name="Chen Y."/>
            <person name="Dougan E. K."/>
            <person name="Chan C."/>
            <person name="Rhodes N."/>
            <person name="Thang M."/>
        </authorList>
    </citation>
    <scope>NUCLEOTIDE SEQUENCE</scope>
</reference>
<protein>
    <submittedName>
        <fullName evidence="5">Isocitrate lyase</fullName>
    </submittedName>
</protein>
<organism evidence="3">
    <name type="scientific">Cladocopium goreaui</name>
    <dbReference type="NCBI Taxonomy" id="2562237"/>
    <lineage>
        <taxon>Eukaryota</taxon>
        <taxon>Sar</taxon>
        <taxon>Alveolata</taxon>
        <taxon>Dinophyceae</taxon>
        <taxon>Suessiales</taxon>
        <taxon>Symbiodiniaceae</taxon>
        <taxon>Cladocopium</taxon>
    </lineage>
</organism>
<feature type="coiled-coil region" evidence="1">
    <location>
        <begin position="1"/>
        <end position="42"/>
    </location>
</feature>
<feature type="compositionally biased region" description="Basic and acidic residues" evidence="2">
    <location>
        <begin position="273"/>
        <end position="289"/>
    </location>
</feature>
<keyword evidence="1" id="KW-0175">Coiled coil</keyword>
<evidence type="ECO:0000313" key="3">
    <source>
        <dbReference type="EMBL" id="CAI3977805.1"/>
    </source>
</evidence>
<evidence type="ECO:0000313" key="5">
    <source>
        <dbReference type="EMBL" id="CAL4765117.1"/>
    </source>
</evidence>
<dbReference type="Proteomes" id="UP001152797">
    <property type="component" value="Unassembled WGS sequence"/>
</dbReference>
<feature type="coiled-coil region" evidence="1">
    <location>
        <begin position="162"/>
        <end position="213"/>
    </location>
</feature>
<dbReference type="AlphaFoldDB" id="A0A9P1BRB1"/>
<feature type="region of interest" description="Disordered" evidence="2">
    <location>
        <begin position="256"/>
        <end position="355"/>
    </location>
</feature>
<evidence type="ECO:0000256" key="1">
    <source>
        <dbReference type="SAM" id="Coils"/>
    </source>
</evidence>
<name>A0A9P1BRB1_9DINO</name>
<evidence type="ECO:0000313" key="6">
    <source>
        <dbReference type="Proteomes" id="UP001152797"/>
    </source>
</evidence>
<sequence length="355" mass="40565">MAQMRDMRRSLEHNLEVAEGQITKQKQSLEVANAKLRVVEQRTIRQTSEIKFLNHLVEKHGLAEELPPLRQELLDLSKCEDKTSDHVEELHETLHSNLARVEEELKKLDAGAKESARLESMSISYQVDDLRRDYGHFSSWARPLLEEFLPLPAEVRDFHRDVEDLRTRQDRCEDDVNKIQRLGRILDDKVEVFDDLQRRMEELNANARRVLGSQFATSVRCLCCKDDEALALVSRQRSTSPPRMAPAVVVNNQFETEAAAPKRRRPQSATARLEQKRSEEKPKSAENQKHQMVFTVPRVRTDFKQGPVVGIRGVSIFKPGKAPQSSAAPRRRPQSARACLQSSPQTDMDPSPPSP</sequence>
<keyword evidence="5" id="KW-0456">Lyase</keyword>
<accession>A0A9P1BRB1</accession>
<dbReference type="EMBL" id="CAMXCT030000367">
    <property type="protein sequence ID" value="CAL4765117.1"/>
    <property type="molecule type" value="Genomic_DNA"/>
</dbReference>
<reference evidence="4" key="2">
    <citation type="submission" date="2024-04" db="EMBL/GenBank/DDBJ databases">
        <authorList>
            <person name="Chen Y."/>
            <person name="Shah S."/>
            <person name="Dougan E. K."/>
            <person name="Thang M."/>
            <person name="Chan C."/>
        </authorList>
    </citation>
    <scope>NUCLEOTIDE SEQUENCE [LARGE SCALE GENOMIC DNA]</scope>
</reference>
<feature type="coiled-coil region" evidence="1">
    <location>
        <begin position="91"/>
        <end position="118"/>
    </location>
</feature>
<dbReference type="EMBL" id="CAMXCT020000367">
    <property type="protein sequence ID" value="CAL1131180.1"/>
    <property type="molecule type" value="Genomic_DNA"/>
</dbReference>
<comment type="caution">
    <text evidence="3">The sequence shown here is derived from an EMBL/GenBank/DDBJ whole genome shotgun (WGS) entry which is preliminary data.</text>
</comment>
<dbReference type="GO" id="GO:0016829">
    <property type="term" value="F:lyase activity"/>
    <property type="evidence" value="ECO:0007669"/>
    <property type="project" value="UniProtKB-KW"/>
</dbReference>
<evidence type="ECO:0000313" key="4">
    <source>
        <dbReference type="EMBL" id="CAL1131180.1"/>
    </source>
</evidence>
<dbReference type="EMBL" id="CAMXCT010000367">
    <property type="protein sequence ID" value="CAI3977805.1"/>
    <property type="molecule type" value="Genomic_DNA"/>
</dbReference>
<proteinExistence type="predicted"/>
<gene>
    <name evidence="3" type="ORF">C1SCF055_LOCUS5918</name>
</gene>